<gene>
    <name evidence="1" type="ORF">Q428_13885</name>
</gene>
<dbReference type="AlphaFoldDB" id="A0A017RRP5"/>
<dbReference type="Pfam" id="PF02597">
    <property type="entry name" value="ThiS"/>
    <property type="match status" value="1"/>
</dbReference>
<proteinExistence type="predicted"/>
<dbReference type="Gene3D" id="3.10.20.30">
    <property type="match status" value="1"/>
</dbReference>
<dbReference type="InterPro" id="IPR003749">
    <property type="entry name" value="ThiS/MoaD-like"/>
</dbReference>
<dbReference type="RefSeq" id="WP_035381609.1">
    <property type="nucleotide sequence ID" value="NZ_AZQP01000067.1"/>
</dbReference>
<evidence type="ECO:0000313" key="2">
    <source>
        <dbReference type="Proteomes" id="UP000019681"/>
    </source>
</evidence>
<accession>A0A017RRP5</accession>
<dbReference type="CDD" id="cd00565">
    <property type="entry name" value="Ubl_ThiS"/>
    <property type="match status" value="1"/>
</dbReference>
<reference evidence="1 2" key="1">
    <citation type="journal article" date="2014" name="Genome Announc.">
        <title>Draft Genome Sequence of Fervidicella metallireducens Strain AeBT, an Iron-Reducing Thermoanaerobe from the Great Artesian Basin.</title>
        <authorList>
            <person name="Patel B.K."/>
        </authorList>
    </citation>
    <scope>NUCLEOTIDE SEQUENCE [LARGE SCALE GENOMIC DNA]</scope>
    <source>
        <strain evidence="1 2">AeB</strain>
    </source>
</reference>
<evidence type="ECO:0000313" key="1">
    <source>
        <dbReference type="EMBL" id="EYE87327.1"/>
    </source>
</evidence>
<dbReference type="SUPFAM" id="SSF54285">
    <property type="entry name" value="MoaD/ThiS"/>
    <property type="match status" value="1"/>
</dbReference>
<protein>
    <submittedName>
        <fullName evidence="1">Thiamine biosynthesis protein ThiS</fullName>
    </submittedName>
</protein>
<sequence length="65" mass="7451">MIKLNGREFQWNGSLTVKEILEINKFLYPKIIVMVNDEFIPPEEYETTSINDGDDVKIIHLLAGG</sequence>
<comment type="caution">
    <text evidence="1">The sequence shown here is derived from an EMBL/GenBank/DDBJ whole genome shotgun (WGS) entry which is preliminary data.</text>
</comment>
<dbReference type="STRING" id="1403537.Q428_13885"/>
<dbReference type="PANTHER" id="PTHR34472:SF1">
    <property type="entry name" value="SULFUR CARRIER PROTEIN THIS"/>
    <property type="match status" value="1"/>
</dbReference>
<dbReference type="InterPro" id="IPR010035">
    <property type="entry name" value="Thi_S"/>
</dbReference>
<dbReference type="InterPro" id="IPR012675">
    <property type="entry name" value="Beta-grasp_dom_sf"/>
</dbReference>
<keyword evidence="2" id="KW-1185">Reference proteome</keyword>
<dbReference type="PANTHER" id="PTHR34472">
    <property type="entry name" value="SULFUR CARRIER PROTEIN THIS"/>
    <property type="match status" value="1"/>
</dbReference>
<dbReference type="Proteomes" id="UP000019681">
    <property type="component" value="Unassembled WGS sequence"/>
</dbReference>
<organism evidence="1 2">
    <name type="scientific">Fervidicella metallireducens AeB</name>
    <dbReference type="NCBI Taxonomy" id="1403537"/>
    <lineage>
        <taxon>Bacteria</taxon>
        <taxon>Bacillati</taxon>
        <taxon>Bacillota</taxon>
        <taxon>Clostridia</taxon>
        <taxon>Eubacteriales</taxon>
        <taxon>Clostridiaceae</taxon>
        <taxon>Fervidicella</taxon>
    </lineage>
</organism>
<name>A0A017RRP5_9CLOT</name>
<dbReference type="NCBIfam" id="TIGR01683">
    <property type="entry name" value="thiS"/>
    <property type="match status" value="1"/>
</dbReference>
<dbReference type="OrthoDB" id="9798559at2"/>
<dbReference type="EMBL" id="AZQP01000067">
    <property type="protein sequence ID" value="EYE87327.1"/>
    <property type="molecule type" value="Genomic_DNA"/>
</dbReference>
<dbReference type="InterPro" id="IPR016155">
    <property type="entry name" value="Mopterin_synth/thiamin_S_b"/>
</dbReference>